<keyword evidence="2" id="KW-1185">Reference proteome</keyword>
<protein>
    <submittedName>
        <fullName evidence="1">Uncharacterized protein</fullName>
    </submittedName>
</protein>
<name>A0A428Q892_9HYPO</name>
<reference evidence="1 2" key="1">
    <citation type="submission" date="2017-06" db="EMBL/GenBank/DDBJ databases">
        <title>Comparative genomic analysis of Ambrosia Fusariam Clade fungi.</title>
        <authorList>
            <person name="Stajich J.E."/>
            <person name="Carrillo J."/>
            <person name="Kijimoto T."/>
            <person name="Eskalen A."/>
            <person name="O'Donnell K."/>
            <person name="Kasson M."/>
        </authorList>
    </citation>
    <scope>NUCLEOTIDE SEQUENCE [LARGE SCALE GENOMIC DNA]</scope>
    <source>
        <strain evidence="1 2">NRRL62584</strain>
    </source>
</reference>
<sequence length="280" mass="32675">MSRVSQMRLSFLPQQKRLMTMQISLCIMGSQPKPPPVYTSRYRAASPVLRHLELESAHYPLRDILQANKESFIDKAKQVLEHYRIVEGDDTNVDLLHRQRVPYQREPIATLYITTPWKKDSAELWPRAVEDIKTHVDGVIQGRDGIDLHVEMMAPERFQLKKLGPATGEPRLTPDIWDSVRNMVSEKLDSCEVTRRKWVTIGLFRLGFSDRMEENPITIYIALSYESDESRWEEVIVMIENELRERNLDFVEVHLEHNVGWGLGWDEEFGNASLPIQDEY</sequence>
<evidence type="ECO:0000313" key="1">
    <source>
        <dbReference type="EMBL" id="RSL61462.1"/>
    </source>
</evidence>
<dbReference type="Proteomes" id="UP000288168">
    <property type="component" value="Unassembled WGS sequence"/>
</dbReference>
<accession>A0A428Q892</accession>
<organism evidence="1 2">
    <name type="scientific">Fusarium duplospermum</name>
    <dbReference type="NCBI Taxonomy" id="1325734"/>
    <lineage>
        <taxon>Eukaryota</taxon>
        <taxon>Fungi</taxon>
        <taxon>Dikarya</taxon>
        <taxon>Ascomycota</taxon>
        <taxon>Pezizomycotina</taxon>
        <taxon>Sordariomycetes</taxon>
        <taxon>Hypocreomycetidae</taxon>
        <taxon>Hypocreales</taxon>
        <taxon>Nectriaceae</taxon>
        <taxon>Fusarium</taxon>
        <taxon>Fusarium solani species complex</taxon>
    </lineage>
</organism>
<dbReference type="EMBL" id="NKCI01000051">
    <property type="protein sequence ID" value="RSL61462.1"/>
    <property type="molecule type" value="Genomic_DNA"/>
</dbReference>
<comment type="caution">
    <text evidence="1">The sequence shown here is derived from an EMBL/GenBank/DDBJ whole genome shotgun (WGS) entry which is preliminary data.</text>
</comment>
<evidence type="ECO:0000313" key="2">
    <source>
        <dbReference type="Proteomes" id="UP000288168"/>
    </source>
</evidence>
<gene>
    <name evidence="1" type="ORF">CEP54_006200</name>
</gene>
<dbReference type="AlphaFoldDB" id="A0A428Q892"/>
<dbReference type="OrthoDB" id="5088255at2759"/>
<dbReference type="STRING" id="1325734.A0A428Q892"/>
<proteinExistence type="predicted"/>